<name>A0A2V5I1F4_9EURO</name>
<feature type="non-terminal residue" evidence="5">
    <location>
        <position position="1"/>
    </location>
</feature>
<keyword evidence="1" id="KW-0596">Phosphopantetheine</keyword>
<dbReference type="SUPFAM" id="SSF51735">
    <property type="entry name" value="NAD(P)-binding Rossmann-fold domains"/>
    <property type="match status" value="1"/>
</dbReference>
<dbReference type="GO" id="GO:0004312">
    <property type="term" value="F:fatty acid synthase activity"/>
    <property type="evidence" value="ECO:0007669"/>
    <property type="project" value="TreeGrafter"/>
</dbReference>
<dbReference type="InterPro" id="IPR036736">
    <property type="entry name" value="ACP-like_sf"/>
</dbReference>
<dbReference type="Gene3D" id="3.40.50.720">
    <property type="entry name" value="NAD(P)-binding Rossmann-like Domain"/>
    <property type="match status" value="1"/>
</dbReference>
<feature type="non-terminal residue" evidence="5">
    <location>
        <position position="229"/>
    </location>
</feature>
<dbReference type="Proteomes" id="UP000248817">
    <property type="component" value="Unassembled WGS sequence"/>
</dbReference>
<dbReference type="GO" id="GO:0044550">
    <property type="term" value="P:secondary metabolite biosynthetic process"/>
    <property type="evidence" value="ECO:0007669"/>
    <property type="project" value="TreeGrafter"/>
</dbReference>
<evidence type="ECO:0000256" key="3">
    <source>
        <dbReference type="ARBA" id="ARBA00022679"/>
    </source>
</evidence>
<dbReference type="InterPro" id="IPR009081">
    <property type="entry name" value="PP-bd_ACP"/>
</dbReference>
<dbReference type="PANTHER" id="PTHR43775">
    <property type="entry name" value="FATTY ACID SYNTHASE"/>
    <property type="match status" value="1"/>
</dbReference>
<dbReference type="PANTHER" id="PTHR43775:SF20">
    <property type="entry name" value="HYBRID PKS-NRPS SYNTHETASE APDA"/>
    <property type="match status" value="1"/>
</dbReference>
<evidence type="ECO:0000259" key="4">
    <source>
        <dbReference type="PROSITE" id="PS50075"/>
    </source>
</evidence>
<keyword evidence="3" id="KW-0808">Transferase</keyword>
<accession>A0A2V5I1F4</accession>
<evidence type="ECO:0000256" key="2">
    <source>
        <dbReference type="ARBA" id="ARBA00022553"/>
    </source>
</evidence>
<sequence length="229" mass="24742">GNPGQVAYSAANAYTHALAQQRRARGMAASTIDIGAVFGVGFIARAGREHQYDVVKFIFDEVNEWELHALFAEAVVAGRNWATKDVEVIAGMPYVDPANHERIPYFDDPRFAYFKLSDHHTKGEDAAGAVGFVKDQLLKAETMDEVRAIILDGLSGRIRGALQLTAADELNLTVPLIDQGVNLLSAVTAGSWFTKNLNIDIPLLKILGGASVADLIDEAVSRLTPEAIP</sequence>
<evidence type="ECO:0000313" key="5">
    <source>
        <dbReference type="EMBL" id="PYI28872.1"/>
    </source>
</evidence>
<dbReference type="GO" id="GO:0006633">
    <property type="term" value="P:fatty acid biosynthetic process"/>
    <property type="evidence" value="ECO:0007669"/>
    <property type="project" value="TreeGrafter"/>
</dbReference>
<evidence type="ECO:0000313" key="6">
    <source>
        <dbReference type="Proteomes" id="UP000248817"/>
    </source>
</evidence>
<reference evidence="5 6" key="1">
    <citation type="submission" date="2018-02" db="EMBL/GenBank/DDBJ databases">
        <title>The genomes of Aspergillus section Nigri reveals drivers in fungal speciation.</title>
        <authorList>
            <consortium name="DOE Joint Genome Institute"/>
            <person name="Vesth T.C."/>
            <person name="Nybo J."/>
            <person name="Theobald S."/>
            <person name="Brandl J."/>
            <person name="Frisvad J.C."/>
            <person name="Nielsen K.F."/>
            <person name="Lyhne E.K."/>
            <person name="Kogle M.E."/>
            <person name="Kuo A."/>
            <person name="Riley R."/>
            <person name="Clum A."/>
            <person name="Nolan M."/>
            <person name="Lipzen A."/>
            <person name="Salamov A."/>
            <person name="Henrissat B."/>
            <person name="Wiebenga A."/>
            <person name="De vries R.P."/>
            <person name="Grigoriev I.V."/>
            <person name="Mortensen U.H."/>
            <person name="Andersen M.R."/>
            <person name="Baker S.E."/>
        </authorList>
    </citation>
    <scope>NUCLEOTIDE SEQUENCE [LARGE SCALE GENOMIC DNA]</scope>
    <source>
        <strain evidence="5 6">CBS 114.80</strain>
    </source>
</reference>
<dbReference type="Pfam" id="PF08659">
    <property type="entry name" value="KR"/>
    <property type="match status" value="1"/>
</dbReference>
<proteinExistence type="predicted"/>
<dbReference type="InterPro" id="IPR013968">
    <property type="entry name" value="PKS_KR"/>
</dbReference>
<protein>
    <recommendedName>
        <fullName evidence="4">Carrier domain-containing protein</fullName>
    </recommendedName>
</protein>
<dbReference type="InterPro" id="IPR050091">
    <property type="entry name" value="PKS_NRPS_Biosynth_Enz"/>
</dbReference>
<dbReference type="AlphaFoldDB" id="A0A2V5I1F4"/>
<evidence type="ECO:0000256" key="1">
    <source>
        <dbReference type="ARBA" id="ARBA00022450"/>
    </source>
</evidence>
<dbReference type="InterPro" id="IPR036291">
    <property type="entry name" value="NAD(P)-bd_dom_sf"/>
</dbReference>
<gene>
    <name evidence="5" type="ORF">BP00DRAFT_323488</name>
</gene>
<organism evidence="5 6">
    <name type="scientific">Aspergillus indologenus CBS 114.80</name>
    <dbReference type="NCBI Taxonomy" id="1450541"/>
    <lineage>
        <taxon>Eukaryota</taxon>
        <taxon>Fungi</taxon>
        <taxon>Dikarya</taxon>
        <taxon>Ascomycota</taxon>
        <taxon>Pezizomycotina</taxon>
        <taxon>Eurotiomycetes</taxon>
        <taxon>Eurotiomycetidae</taxon>
        <taxon>Eurotiales</taxon>
        <taxon>Aspergillaceae</taxon>
        <taxon>Aspergillus</taxon>
        <taxon>Aspergillus subgen. Circumdati</taxon>
    </lineage>
</organism>
<feature type="domain" description="Carrier" evidence="4">
    <location>
        <begin position="148"/>
        <end position="223"/>
    </location>
</feature>
<dbReference type="SUPFAM" id="SSF47336">
    <property type="entry name" value="ACP-like"/>
    <property type="match status" value="1"/>
</dbReference>
<dbReference type="PROSITE" id="PS50075">
    <property type="entry name" value="CARRIER"/>
    <property type="match status" value="1"/>
</dbReference>
<dbReference type="EMBL" id="KZ825540">
    <property type="protein sequence ID" value="PYI28872.1"/>
    <property type="molecule type" value="Genomic_DNA"/>
</dbReference>
<keyword evidence="2" id="KW-0597">Phosphoprotein</keyword>
<keyword evidence="6" id="KW-1185">Reference proteome</keyword>